<comment type="caution">
    <text evidence="1">The sequence shown here is derived from an EMBL/GenBank/DDBJ whole genome shotgun (WGS) entry which is preliminary data.</text>
</comment>
<dbReference type="EMBL" id="PHQY01000322">
    <property type="protein sequence ID" value="PJO44936.1"/>
    <property type="molecule type" value="Genomic_DNA"/>
</dbReference>
<gene>
    <name evidence="1" type="ORF">CWD94_04425</name>
</gene>
<protein>
    <submittedName>
        <fullName evidence="1">Uncharacterized protein</fullName>
    </submittedName>
</protein>
<accession>A0A2M9QA36</accession>
<sequence>MAKVRKLDGIIFYQAEFEFLKLHFREYSTSLTAASLVTYLLLRSNCDEEGLIREDDFILKHLTDKYDLPYSSINKGFIRLEDLGFVRRVSTNQKHYIQLPLVSRFAVKDDPRKSAELNYFRIPLNIFENGYLNTFIKARDVSGIVGLLDIINALYRDYSNKSQSVIKRKIQPLLLKMKKSLRSGKEWLKRLINDGNGLIKEVNFEQRDTFGNSVVELRFNSDAFNEREVNPVEEAITAIARKEIRKHFKNSSIQYKNSELTNCINIFKSDVLIHLHKLPNVVANDLALHITKNLLVDVLPKTIYAIEKSKATNLPGLFRVRLKGYLNDFVKSDEHTRTMIRFAYQRTNTDIPPLFT</sequence>
<evidence type="ECO:0000313" key="2">
    <source>
        <dbReference type="Proteomes" id="UP000232101"/>
    </source>
</evidence>
<reference evidence="1 2" key="1">
    <citation type="submission" date="2017-11" db="EMBL/GenBank/DDBJ databases">
        <title>Bacterial isolate from king chilli rhizosphere.</title>
        <authorList>
            <person name="Takhelmayum P."/>
            <person name="Sarangthem I."/>
        </authorList>
    </citation>
    <scope>NUCLEOTIDE SEQUENCE [LARGE SCALE GENOMIC DNA]</scope>
    <source>
        <strain evidence="2">t26</strain>
    </source>
</reference>
<dbReference type="AlphaFoldDB" id="A0A2M9QA36"/>
<name>A0A2M9QA36_9BACI</name>
<proteinExistence type="predicted"/>
<dbReference type="Proteomes" id="UP000232101">
    <property type="component" value="Unassembled WGS sequence"/>
</dbReference>
<evidence type="ECO:0000313" key="1">
    <source>
        <dbReference type="EMBL" id="PJO44936.1"/>
    </source>
</evidence>
<organism evidence="1 2">
    <name type="scientific">Lysinibacillus xylanilyticus</name>
    <dbReference type="NCBI Taxonomy" id="582475"/>
    <lineage>
        <taxon>Bacteria</taxon>
        <taxon>Bacillati</taxon>
        <taxon>Bacillota</taxon>
        <taxon>Bacilli</taxon>
        <taxon>Bacillales</taxon>
        <taxon>Bacillaceae</taxon>
        <taxon>Lysinibacillus</taxon>
    </lineage>
</organism>
<dbReference type="RefSeq" id="WP_100542225.1">
    <property type="nucleotide sequence ID" value="NZ_JBIWFF010000026.1"/>
</dbReference>